<evidence type="ECO:0000313" key="3">
    <source>
        <dbReference type="Proteomes" id="UP000035955"/>
    </source>
</evidence>
<protein>
    <submittedName>
        <fullName evidence="2">Plasmid stabilization protein</fullName>
    </submittedName>
</protein>
<gene>
    <name evidence="2" type="ORF">VQ02_04920</name>
</gene>
<evidence type="ECO:0000256" key="1">
    <source>
        <dbReference type="ARBA" id="ARBA00022649"/>
    </source>
</evidence>
<dbReference type="RefSeq" id="WP_048443047.1">
    <property type="nucleotide sequence ID" value="NZ_LABY01000029.1"/>
</dbReference>
<keyword evidence="1" id="KW-1277">Toxin-antitoxin system</keyword>
<reference evidence="2 3" key="1">
    <citation type="submission" date="2015-03" db="EMBL/GenBank/DDBJ databases">
        <title>Genome sequencing of Methylobacterium variabile DSM 16961.</title>
        <authorList>
            <person name="Chaudhry V."/>
            <person name="Patil P.B."/>
        </authorList>
    </citation>
    <scope>NUCLEOTIDE SEQUENCE [LARGE SCALE GENOMIC DNA]</scope>
    <source>
        <strain evidence="2 3">DSM 16961</strain>
    </source>
</reference>
<proteinExistence type="predicted"/>
<name>A0A0J6T2N2_9HYPH</name>
<dbReference type="Gene3D" id="3.30.2310.20">
    <property type="entry name" value="RelE-like"/>
    <property type="match status" value="1"/>
</dbReference>
<dbReference type="OrthoDB" id="9814952at2"/>
<organism evidence="2 3">
    <name type="scientific">Methylobacterium variabile</name>
    <dbReference type="NCBI Taxonomy" id="298794"/>
    <lineage>
        <taxon>Bacteria</taxon>
        <taxon>Pseudomonadati</taxon>
        <taxon>Pseudomonadota</taxon>
        <taxon>Alphaproteobacteria</taxon>
        <taxon>Hyphomicrobiales</taxon>
        <taxon>Methylobacteriaceae</taxon>
        <taxon>Methylobacterium</taxon>
    </lineage>
</organism>
<dbReference type="PATRIC" id="fig|298794.3.peg.4505"/>
<dbReference type="InterPro" id="IPR035093">
    <property type="entry name" value="RelE/ParE_toxin_dom_sf"/>
</dbReference>
<dbReference type="EMBL" id="LABY01000029">
    <property type="protein sequence ID" value="KMO41675.1"/>
    <property type="molecule type" value="Genomic_DNA"/>
</dbReference>
<dbReference type="Proteomes" id="UP000035955">
    <property type="component" value="Unassembled WGS sequence"/>
</dbReference>
<comment type="caution">
    <text evidence="2">The sequence shown here is derived from an EMBL/GenBank/DDBJ whole genome shotgun (WGS) entry which is preliminary data.</text>
</comment>
<dbReference type="AlphaFoldDB" id="A0A0J6T2N2"/>
<dbReference type="Pfam" id="PF05016">
    <property type="entry name" value="ParE_toxin"/>
    <property type="match status" value="1"/>
</dbReference>
<dbReference type="InterPro" id="IPR007712">
    <property type="entry name" value="RelE/ParE_toxin"/>
</dbReference>
<sequence length="127" mass="14447">MHRLPVTYRTEALADLRDIFRVVLRASRHLKTSKGFVQRIKDRCERIGDAPRGGRPRDDLEPGLRTVPFERVAVIAYRVEPGRVRITNVFYGGRDFEALFGGHEPGETQEGLARDAPVPVRFKLPLP</sequence>
<evidence type="ECO:0000313" key="2">
    <source>
        <dbReference type="EMBL" id="KMO41675.1"/>
    </source>
</evidence>
<keyword evidence="3" id="KW-1185">Reference proteome</keyword>
<accession>A0A0J6T2N2</accession>